<reference evidence="2 3" key="1">
    <citation type="submission" date="2019-08" db="EMBL/GenBank/DDBJ databases">
        <title>In-depth cultivation of the pig gut microbiome towards novel bacterial diversity and tailored functional studies.</title>
        <authorList>
            <person name="Wylensek D."/>
            <person name="Hitch T.C.A."/>
            <person name="Clavel T."/>
        </authorList>
    </citation>
    <scope>NUCLEOTIDE SEQUENCE [LARGE SCALE GENOMIC DNA]</scope>
    <source>
        <strain evidence="2 3">WCA-389-WT-23D1</strain>
    </source>
</reference>
<gene>
    <name evidence="2" type="ORF">FYJ39_10735</name>
</gene>
<name>A0A7X2NLS1_9CLOT</name>
<dbReference type="AlphaFoldDB" id="A0A7X2NLS1"/>
<evidence type="ECO:0000259" key="1">
    <source>
        <dbReference type="Pfam" id="PF18813"/>
    </source>
</evidence>
<dbReference type="Proteomes" id="UP000429958">
    <property type="component" value="Unassembled WGS sequence"/>
</dbReference>
<keyword evidence="3" id="KW-1185">Reference proteome</keyword>
<dbReference type="Pfam" id="PF18813">
    <property type="entry name" value="PBECR4"/>
    <property type="match status" value="1"/>
</dbReference>
<evidence type="ECO:0000313" key="2">
    <source>
        <dbReference type="EMBL" id="MSS37040.1"/>
    </source>
</evidence>
<dbReference type="EMBL" id="VUMD01000008">
    <property type="protein sequence ID" value="MSS37040.1"/>
    <property type="molecule type" value="Genomic_DNA"/>
</dbReference>
<dbReference type="InterPro" id="IPR041420">
    <property type="entry name" value="PBECR4"/>
</dbReference>
<dbReference type="RefSeq" id="WP_154472474.1">
    <property type="nucleotide sequence ID" value="NZ_VUMD01000008.1"/>
</dbReference>
<proteinExistence type="predicted"/>
<accession>A0A7X2NLS1</accession>
<feature type="domain" description="Phage-Barnase-EndoU-ColicinE5/D-RelE like nuclease 4" evidence="1">
    <location>
        <begin position="10"/>
        <end position="199"/>
    </location>
</feature>
<evidence type="ECO:0000313" key="3">
    <source>
        <dbReference type="Proteomes" id="UP000429958"/>
    </source>
</evidence>
<sequence>MDKRRAIHIMTKAAEIYRDNLEDQKVLFLYGLPSDVKKQLQTEGKILSSIQGYEVAFHRYNFLHLTGVKLNKGGTASAIHFYQKCLDKRLTENDFAFAKDGSTGQKLDILESMMQIKKNVTMIGEFTDRGPKLYAEKAAGNVCGCIGFVQDKNTKLNVPNTLLKKDIRDVTAQPTYKVFAVISKHYTDDKYSQLAKLDKRIDLSECHFREEIENLIERDRL</sequence>
<protein>
    <recommendedName>
        <fullName evidence="1">Phage-Barnase-EndoU-ColicinE5/D-RelE like nuclease 4 domain-containing protein</fullName>
    </recommendedName>
</protein>
<organism evidence="2 3">
    <name type="scientific">Clostridium porci</name>
    <dbReference type="NCBI Taxonomy" id="2605778"/>
    <lineage>
        <taxon>Bacteria</taxon>
        <taxon>Bacillati</taxon>
        <taxon>Bacillota</taxon>
        <taxon>Clostridia</taxon>
        <taxon>Eubacteriales</taxon>
        <taxon>Clostridiaceae</taxon>
        <taxon>Clostridium</taxon>
    </lineage>
</organism>
<comment type="caution">
    <text evidence="2">The sequence shown here is derived from an EMBL/GenBank/DDBJ whole genome shotgun (WGS) entry which is preliminary data.</text>
</comment>